<sequence length="126" mass="14755">MDELHVWVGSFEGSLETFEKFFDLTDFYNNYESGNNFERCEFCKYIDDDSYDNDFIGFEIGDIGIKELLFNTLPDSDLAEKVLRKCEEENILKPNAILYYGDEDLSVNDLDDSFKGLKYLGVFDWD</sequence>
<evidence type="ECO:0008006" key="3">
    <source>
        <dbReference type="Google" id="ProtNLM"/>
    </source>
</evidence>
<dbReference type="Pfam" id="PF14112">
    <property type="entry name" value="DUF4284"/>
    <property type="match status" value="1"/>
</dbReference>
<evidence type="ECO:0000313" key="1">
    <source>
        <dbReference type="EMBL" id="AZJ33295.1"/>
    </source>
</evidence>
<proteinExistence type="predicted"/>
<protein>
    <recommendedName>
        <fullName evidence="3">Immunity protein 22</fullName>
    </recommendedName>
</protein>
<gene>
    <name evidence="1" type="ORF">D6200_12275</name>
</gene>
<name>A0ABN5TAA9_9FLAO</name>
<organism evidence="1 2">
    <name type="scientific">Tenacibaculum mesophilum</name>
    <dbReference type="NCBI Taxonomy" id="104268"/>
    <lineage>
        <taxon>Bacteria</taxon>
        <taxon>Pseudomonadati</taxon>
        <taxon>Bacteroidota</taxon>
        <taxon>Flavobacteriia</taxon>
        <taxon>Flavobacteriales</taxon>
        <taxon>Flavobacteriaceae</taxon>
        <taxon>Tenacibaculum</taxon>
    </lineage>
</organism>
<dbReference type="RefSeq" id="WP_073182183.1">
    <property type="nucleotide sequence ID" value="NZ_CANLMG010000006.1"/>
</dbReference>
<keyword evidence="2" id="KW-1185">Reference proteome</keyword>
<reference evidence="1 2" key="1">
    <citation type="submission" date="2018-09" db="EMBL/GenBank/DDBJ databases">
        <title>Insights into the microbiota of Asian seabass (Lates calcarifer) with tenacibaculosis symptoms and description of sp. nov. Tenacibaculum singaporense.</title>
        <authorList>
            <person name="Miyake S."/>
            <person name="Soh M."/>
            <person name="Azman M.N."/>
            <person name="Ngoh S.Y."/>
            <person name="Orban L."/>
            <person name="Seedorf H."/>
        </authorList>
    </citation>
    <scope>NUCLEOTIDE SEQUENCE [LARGE SCALE GENOMIC DNA]</scope>
    <source>
        <strain evidence="1 2">DSM 13764</strain>
    </source>
</reference>
<dbReference type="Proteomes" id="UP000269693">
    <property type="component" value="Chromosome"/>
</dbReference>
<dbReference type="InterPro" id="IPR025560">
    <property type="entry name" value="Imm22"/>
</dbReference>
<evidence type="ECO:0000313" key="2">
    <source>
        <dbReference type="Proteomes" id="UP000269693"/>
    </source>
</evidence>
<accession>A0ABN5TAA9</accession>
<dbReference type="EMBL" id="CP032544">
    <property type="protein sequence ID" value="AZJ33295.1"/>
    <property type="molecule type" value="Genomic_DNA"/>
</dbReference>